<dbReference type="RefSeq" id="WP_074722663.1">
    <property type="nucleotide sequence ID" value="NZ_CBCRVS010000012.1"/>
</dbReference>
<proteinExistence type="predicted"/>
<dbReference type="GO" id="GO:0005524">
    <property type="term" value="F:ATP binding"/>
    <property type="evidence" value="ECO:0007669"/>
    <property type="project" value="UniProtKB-KW"/>
</dbReference>
<dbReference type="SUPFAM" id="SSF140931">
    <property type="entry name" value="Fic-like"/>
    <property type="match status" value="1"/>
</dbReference>
<dbReference type="Proteomes" id="UP000183658">
    <property type="component" value="Unassembled WGS sequence"/>
</dbReference>
<dbReference type="Pfam" id="PF02661">
    <property type="entry name" value="Fic"/>
    <property type="match status" value="1"/>
</dbReference>
<evidence type="ECO:0000313" key="4">
    <source>
        <dbReference type="EMBL" id="SEQ68509.1"/>
    </source>
</evidence>
<feature type="active site" evidence="1">
    <location>
        <position position="191"/>
    </location>
</feature>
<dbReference type="InterPro" id="IPR040198">
    <property type="entry name" value="Fido_containing"/>
</dbReference>
<keyword evidence="5" id="KW-1185">Reference proteome</keyword>
<dbReference type="PANTHER" id="PTHR13504">
    <property type="entry name" value="FIDO DOMAIN-CONTAINING PROTEIN DDB_G0283145"/>
    <property type="match status" value="1"/>
</dbReference>
<evidence type="ECO:0000256" key="2">
    <source>
        <dbReference type="PIRSR" id="PIRSR640198-2"/>
    </source>
</evidence>
<organism evidence="4 5">
    <name type="scientific">Flavobacterium frigoris</name>
    <dbReference type="NCBI Taxonomy" id="229204"/>
    <lineage>
        <taxon>Bacteria</taxon>
        <taxon>Pseudomonadati</taxon>
        <taxon>Bacteroidota</taxon>
        <taxon>Flavobacteriia</taxon>
        <taxon>Flavobacteriales</taxon>
        <taxon>Flavobacteriaceae</taxon>
        <taxon>Flavobacterium</taxon>
    </lineage>
</organism>
<sequence>MLPDYLQHFNEALQKFQEKFPREKWSPEFKDSLINNYSFYSARIEDDKLHYGDTIKFLNNELVRVGKMTSLLNISNHKDVMKSLLDKLEDFQLTEEIVKGIHQDLMGSDLAWEVEFKPELIGNYRNIPTVGSREPFFENKEYAPHYNLAVIMASHMGLFNNRFERIDNSNEATHILSVLAYFHNTFLNKIHPFADGNGRVCRIIMGAIMMQYNCPPIFPLITDEEHQFEYISTIVKCELENSDDLLVRYFAKGMTESLLQRVYEF</sequence>
<gene>
    <name evidence="4" type="ORF">SAMN05444355_103332</name>
</gene>
<dbReference type="InterPro" id="IPR003812">
    <property type="entry name" value="Fido"/>
</dbReference>
<evidence type="ECO:0000256" key="1">
    <source>
        <dbReference type="PIRSR" id="PIRSR640198-1"/>
    </source>
</evidence>
<accession>A0A1H9I1N9</accession>
<dbReference type="Gene3D" id="1.10.3290.10">
    <property type="entry name" value="Fido-like domain"/>
    <property type="match status" value="1"/>
</dbReference>
<dbReference type="OrthoDB" id="9814400at2"/>
<keyword evidence="2" id="KW-0547">Nucleotide-binding</keyword>
<dbReference type="PROSITE" id="PS51459">
    <property type="entry name" value="FIDO"/>
    <property type="match status" value="1"/>
</dbReference>
<dbReference type="AlphaFoldDB" id="A0A1H9I1N9"/>
<feature type="binding site" evidence="2">
    <location>
        <position position="241"/>
    </location>
    <ligand>
        <name>ATP</name>
        <dbReference type="ChEBI" id="CHEBI:30616"/>
    </ligand>
</feature>
<dbReference type="EMBL" id="FOFZ01000003">
    <property type="protein sequence ID" value="SEQ68509.1"/>
    <property type="molecule type" value="Genomic_DNA"/>
</dbReference>
<name>A0A1H9I1N9_FLAFI</name>
<evidence type="ECO:0000313" key="5">
    <source>
        <dbReference type="Proteomes" id="UP000183658"/>
    </source>
</evidence>
<feature type="binding site" evidence="2">
    <location>
        <begin position="195"/>
        <end position="202"/>
    </location>
    <ligand>
        <name>ATP</name>
        <dbReference type="ChEBI" id="CHEBI:30616"/>
    </ligand>
</feature>
<keyword evidence="2" id="KW-0067">ATP-binding</keyword>
<dbReference type="InterPro" id="IPR036597">
    <property type="entry name" value="Fido-like_dom_sf"/>
</dbReference>
<evidence type="ECO:0000259" key="3">
    <source>
        <dbReference type="PROSITE" id="PS51459"/>
    </source>
</evidence>
<protein>
    <submittedName>
        <fullName evidence="4">Fic/DOC family protein</fullName>
    </submittedName>
</protein>
<feature type="domain" description="Fido" evidence="3">
    <location>
        <begin position="93"/>
        <end position="252"/>
    </location>
</feature>
<reference evidence="5" key="1">
    <citation type="submission" date="2016-10" db="EMBL/GenBank/DDBJ databases">
        <authorList>
            <person name="Varghese N."/>
            <person name="Submissions S."/>
        </authorList>
    </citation>
    <scope>NUCLEOTIDE SEQUENCE [LARGE SCALE GENOMIC DNA]</scope>
    <source>
        <strain evidence="5">DSM 15719</strain>
    </source>
</reference>
<dbReference type="PANTHER" id="PTHR13504:SF38">
    <property type="entry name" value="FIDO DOMAIN-CONTAINING PROTEIN"/>
    <property type="match status" value="1"/>
</dbReference>